<accession>A0A226ET49</accession>
<dbReference type="GO" id="GO:0016605">
    <property type="term" value="C:PML body"/>
    <property type="evidence" value="ECO:0007669"/>
    <property type="project" value="TreeGrafter"/>
</dbReference>
<dbReference type="InterPro" id="IPR046378">
    <property type="entry name" value="DAXX_histone-bd"/>
</dbReference>
<evidence type="ECO:0000313" key="4">
    <source>
        <dbReference type="EMBL" id="OXA60388.1"/>
    </source>
</evidence>
<dbReference type="Pfam" id="PF20920">
    <property type="entry name" value="DAXX_hist_bd"/>
    <property type="match status" value="1"/>
</dbReference>
<evidence type="ECO:0000313" key="5">
    <source>
        <dbReference type="Proteomes" id="UP000198287"/>
    </source>
</evidence>
<sequence length="558" mass="63148">MENIITLDSSEGEDDDINVIPIVPSPLPLSRPKIRCSKPRQGVEVIHLTTVGPKIEPKVKVDMGYNKINGNTNGITLPTRKVEEITLSSSSDEDETKNESRADSRHQPGPSTLAVAERCSSNRPKNLMNGSGKVESNGEEDTKDVLHDDDVCEVVSDVGTESVCSDAADNIRKLLKTLHGTLKVSERKTLENKIWKKYKKLEKEPKELHDELAKCIDLVNDKLVENPEFNKWMMLQQLFIKFNPEVLRKGERFVISFTSEEQATLEEKKQRRKQRLESMLKEISKIVKRLDREEVNWDSDDENNSAFMQRERLFAKAMKIHNLICKIDKCSRMTGRPIQKAIDLKCTTTYPEVEERVAQFVNRNGYFESPEFFDILEVVNDCNVESQLHLCESDCRQLAKSLHETIIDRRQQLRDLDVPLAFPPECDELADPAETDAELEKKLMENAKMARTIKSVTLEFVVRLIGEIEVWNEPLFEVESGIGEEVADGVSISPPDVQSPVDNQDADISPPTIHVPVEPEIIINNDTTASDIVIQSSSDSSHTENQDPPPAKKPKVDE</sequence>
<feature type="region of interest" description="Disordered" evidence="2">
    <location>
        <begin position="86"/>
        <end position="142"/>
    </location>
</feature>
<evidence type="ECO:0000256" key="2">
    <source>
        <dbReference type="SAM" id="MobiDB-lite"/>
    </source>
</evidence>
<gene>
    <name evidence="4" type="ORF">Fcan01_05383</name>
</gene>
<dbReference type="Proteomes" id="UP000198287">
    <property type="component" value="Unassembled WGS sequence"/>
</dbReference>
<keyword evidence="5" id="KW-1185">Reference proteome</keyword>
<feature type="compositionally biased region" description="Basic and acidic residues" evidence="2">
    <location>
        <begin position="97"/>
        <end position="106"/>
    </location>
</feature>
<proteinExistence type="predicted"/>
<dbReference type="PANTHER" id="PTHR12766">
    <property type="entry name" value="DEATH DOMAIN-ASSOCIATED PROTEIN 6 DAXX"/>
    <property type="match status" value="1"/>
</dbReference>
<dbReference type="GO" id="GO:0042393">
    <property type="term" value="F:histone binding"/>
    <property type="evidence" value="ECO:0007669"/>
    <property type="project" value="InterPro"/>
</dbReference>
<dbReference type="GO" id="GO:0003713">
    <property type="term" value="F:transcription coactivator activity"/>
    <property type="evidence" value="ECO:0007669"/>
    <property type="project" value="TreeGrafter"/>
</dbReference>
<name>A0A226ET49_FOLCA</name>
<dbReference type="AlphaFoldDB" id="A0A226ET49"/>
<feature type="coiled-coil region" evidence="1">
    <location>
        <begin position="262"/>
        <end position="296"/>
    </location>
</feature>
<feature type="region of interest" description="Disordered" evidence="2">
    <location>
        <begin position="489"/>
        <end position="558"/>
    </location>
</feature>
<protein>
    <submittedName>
        <fullName evidence="4">Death domain-associated protein 6</fullName>
    </submittedName>
</protein>
<dbReference type="GO" id="GO:0050681">
    <property type="term" value="F:nuclear androgen receptor binding"/>
    <property type="evidence" value="ECO:0007669"/>
    <property type="project" value="TreeGrafter"/>
</dbReference>
<evidence type="ECO:0000256" key="1">
    <source>
        <dbReference type="SAM" id="Coils"/>
    </source>
</evidence>
<dbReference type="STRING" id="158441.A0A226ET49"/>
<comment type="caution">
    <text evidence="4">The sequence shown here is derived from an EMBL/GenBank/DDBJ whole genome shotgun (WGS) entry which is preliminary data.</text>
</comment>
<reference evidence="4 5" key="1">
    <citation type="submission" date="2015-12" db="EMBL/GenBank/DDBJ databases">
        <title>The genome of Folsomia candida.</title>
        <authorList>
            <person name="Faddeeva A."/>
            <person name="Derks M.F."/>
            <person name="Anvar Y."/>
            <person name="Smit S."/>
            <person name="Van Straalen N."/>
            <person name="Roelofs D."/>
        </authorList>
    </citation>
    <scope>NUCLEOTIDE SEQUENCE [LARGE SCALE GENOMIC DNA]</scope>
    <source>
        <strain evidence="4 5">VU population</strain>
        <tissue evidence="4">Whole body</tissue>
    </source>
</reference>
<keyword evidence="1" id="KW-0175">Coiled coil</keyword>
<dbReference type="PANTHER" id="PTHR12766:SF7">
    <property type="entry name" value="DEATH DOMAIN-ASSOCIATED PROTEIN 6"/>
    <property type="match status" value="1"/>
</dbReference>
<feature type="compositionally biased region" description="Low complexity" evidence="2">
    <location>
        <begin position="530"/>
        <end position="540"/>
    </location>
</feature>
<feature type="domain" description="Daxx histone-binding" evidence="3">
    <location>
        <begin position="382"/>
        <end position="461"/>
    </location>
</feature>
<dbReference type="OrthoDB" id="7492809at2759"/>
<dbReference type="GO" id="GO:0003714">
    <property type="term" value="F:transcription corepressor activity"/>
    <property type="evidence" value="ECO:0007669"/>
    <property type="project" value="TreeGrafter"/>
</dbReference>
<organism evidence="4 5">
    <name type="scientific">Folsomia candida</name>
    <name type="common">Springtail</name>
    <dbReference type="NCBI Taxonomy" id="158441"/>
    <lineage>
        <taxon>Eukaryota</taxon>
        <taxon>Metazoa</taxon>
        <taxon>Ecdysozoa</taxon>
        <taxon>Arthropoda</taxon>
        <taxon>Hexapoda</taxon>
        <taxon>Collembola</taxon>
        <taxon>Entomobryomorpha</taxon>
        <taxon>Isotomoidea</taxon>
        <taxon>Isotomidae</taxon>
        <taxon>Proisotominae</taxon>
        <taxon>Folsomia</taxon>
    </lineage>
</organism>
<dbReference type="InterPro" id="IPR046426">
    <property type="entry name" value="DAXX_histone-bd_sf"/>
</dbReference>
<dbReference type="EMBL" id="LNIX01000002">
    <property type="protein sequence ID" value="OXA60388.1"/>
    <property type="molecule type" value="Genomic_DNA"/>
</dbReference>
<evidence type="ECO:0000259" key="3">
    <source>
        <dbReference type="Pfam" id="PF20920"/>
    </source>
</evidence>
<dbReference type="Gene3D" id="1.20.58.2170">
    <property type="match status" value="1"/>
</dbReference>